<protein>
    <submittedName>
        <fullName evidence="2">Uncharacterized protein</fullName>
    </submittedName>
</protein>
<dbReference type="InParanoid" id="A0A316YT34"/>
<dbReference type="AlphaFoldDB" id="A0A316YT34"/>
<dbReference type="EMBL" id="KZ819635">
    <property type="protein sequence ID" value="PWN92282.1"/>
    <property type="molecule type" value="Genomic_DNA"/>
</dbReference>
<feature type="compositionally biased region" description="Basic and acidic residues" evidence="1">
    <location>
        <begin position="52"/>
        <end position="66"/>
    </location>
</feature>
<feature type="compositionally biased region" description="Polar residues" evidence="1">
    <location>
        <begin position="126"/>
        <end position="147"/>
    </location>
</feature>
<dbReference type="Proteomes" id="UP000245768">
    <property type="component" value="Unassembled WGS sequence"/>
</dbReference>
<proteinExistence type="predicted"/>
<sequence>MTRSEAAPSSLAEYEKDKHSRTLPGGRAGPNKDGGAAIGGSEALGTEIGAEQDARRERAQATREGELLPAIDAGQGTQGAGELGFGQQSGFEKGMGDTPSFQQREQAQDSKNSEWASHQPDLRNLARNSAGTSNPQQAQNSIVSSANRRPEELLDTAGRSLGTESGAGGYQGGILNQANTSDVPDQ</sequence>
<feature type="compositionally biased region" description="Polar residues" evidence="1">
    <location>
        <begin position="174"/>
        <end position="186"/>
    </location>
</feature>
<reference evidence="2 3" key="1">
    <citation type="journal article" date="2018" name="Mol. Biol. Evol.">
        <title>Broad Genomic Sampling Reveals a Smut Pathogenic Ancestry of the Fungal Clade Ustilaginomycotina.</title>
        <authorList>
            <person name="Kijpornyongpan T."/>
            <person name="Mondo S.J."/>
            <person name="Barry K."/>
            <person name="Sandor L."/>
            <person name="Lee J."/>
            <person name="Lipzen A."/>
            <person name="Pangilinan J."/>
            <person name="LaButti K."/>
            <person name="Hainaut M."/>
            <person name="Henrissat B."/>
            <person name="Grigoriev I.V."/>
            <person name="Spatafora J.W."/>
            <person name="Aime M.C."/>
        </authorList>
    </citation>
    <scope>NUCLEOTIDE SEQUENCE [LARGE SCALE GENOMIC DNA]</scope>
    <source>
        <strain evidence="2 3">MCA 4198</strain>
    </source>
</reference>
<dbReference type="RefSeq" id="XP_025379480.1">
    <property type="nucleotide sequence ID" value="XM_025521345.1"/>
</dbReference>
<dbReference type="GeneID" id="37043261"/>
<name>A0A316YT34_9BASI</name>
<evidence type="ECO:0000256" key="1">
    <source>
        <dbReference type="SAM" id="MobiDB-lite"/>
    </source>
</evidence>
<keyword evidence="3" id="KW-1185">Reference proteome</keyword>
<gene>
    <name evidence="2" type="ORF">FA10DRAFT_266072</name>
</gene>
<accession>A0A316YT34</accession>
<organism evidence="2 3">
    <name type="scientific">Acaromyces ingoldii</name>
    <dbReference type="NCBI Taxonomy" id="215250"/>
    <lineage>
        <taxon>Eukaryota</taxon>
        <taxon>Fungi</taxon>
        <taxon>Dikarya</taxon>
        <taxon>Basidiomycota</taxon>
        <taxon>Ustilaginomycotina</taxon>
        <taxon>Exobasidiomycetes</taxon>
        <taxon>Exobasidiales</taxon>
        <taxon>Cryptobasidiaceae</taxon>
        <taxon>Acaromyces</taxon>
    </lineage>
</organism>
<evidence type="ECO:0000313" key="3">
    <source>
        <dbReference type="Proteomes" id="UP000245768"/>
    </source>
</evidence>
<evidence type="ECO:0000313" key="2">
    <source>
        <dbReference type="EMBL" id="PWN92282.1"/>
    </source>
</evidence>
<dbReference type="OrthoDB" id="3348033at2759"/>
<feature type="region of interest" description="Disordered" evidence="1">
    <location>
        <begin position="1"/>
        <end position="186"/>
    </location>
</feature>